<dbReference type="SUPFAM" id="SSF50998">
    <property type="entry name" value="Quinoprotein alcohol dehydrogenase-like"/>
    <property type="match status" value="1"/>
</dbReference>
<dbReference type="InterPro" id="IPR028994">
    <property type="entry name" value="Integrin_alpha_N"/>
</dbReference>
<dbReference type="RefSeq" id="WP_390251957.1">
    <property type="nucleotide sequence ID" value="NZ_JBHSDT010000004.1"/>
</dbReference>
<protein>
    <submittedName>
        <fullName evidence="1">Uncharacterized protein</fullName>
    </submittedName>
</protein>
<dbReference type="InterPro" id="IPR034641">
    <property type="entry name" value="RGL11"/>
</dbReference>
<dbReference type="Proteomes" id="UP001595882">
    <property type="component" value="Unassembled WGS sequence"/>
</dbReference>
<evidence type="ECO:0000313" key="2">
    <source>
        <dbReference type="Proteomes" id="UP001595882"/>
    </source>
</evidence>
<dbReference type="PANTHER" id="PTHR43118">
    <property type="entry name" value="RHAMNOGALACTURONAN LYASE (EUROFUNG)"/>
    <property type="match status" value="1"/>
</dbReference>
<dbReference type="InterPro" id="IPR011047">
    <property type="entry name" value="Quinoprotein_ADH-like_sf"/>
</dbReference>
<dbReference type="SUPFAM" id="SSF69318">
    <property type="entry name" value="Integrin alpha N-terminal domain"/>
    <property type="match status" value="1"/>
</dbReference>
<evidence type="ECO:0000313" key="1">
    <source>
        <dbReference type="EMBL" id="MFC4403465.1"/>
    </source>
</evidence>
<dbReference type="EMBL" id="JBHSDT010000004">
    <property type="protein sequence ID" value="MFC4403465.1"/>
    <property type="molecule type" value="Genomic_DNA"/>
</dbReference>
<sequence length="431" mass="48176">MTMENKEVSVWAEPVLLGKVDITKAGKNCKMFLGDLTGDGRLDILMVQPDGGIDDRYVPHQVEAMTAFDLEGNVLWQIGTPSEEPGGPGSDYPVQIYDIDGDGKNEVLSIMDKTFHIIDGETGSIQRKCPLPADEAHDCIIITNLSGNDFPSDIILKDRYQQMWAMNNEWDLLWTHKGNIGHFPWVFDFNGDGKDEVMAGYDFLSSDGTVLWSCKDLDDHADCIWAGKVQPDAEDYQLVIGGSVTVLYDWEGKELWRYNGSIESQHVCLGKFRDDLPGLQIAGLDRIIRGSIYSDGQDGIFLLDGSGKEVWKENRETGGWLTIIDTINNWDNNDLDYIIAYRRGGNIFPSIYDGYQNVITTFPVDGYVAFGDLIGSNQNQVIVYDQQNAYLYASSNIDITVKSGITQIQCKRLYSNTLYPGGEYTARNGND</sequence>
<reference evidence="2" key="1">
    <citation type="journal article" date="2019" name="Int. J. Syst. Evol. Microbiol.">
        <title>The Global Catalogue of Microorganisms (GCM) 10K type strain sequencing project: providing services to taxonomists for standard genome sequencing and annotation.</title>
        <authorList>
            <consortium name="The Broad Institute Genomics Platform"/>
            <consortium name="The Broad Institute Genome Sequencing Center for Infectious Disease"/>
            <person name="Wu L."/>
            <person name="Ma J."/>
        </authorList>
    </citation>
    <scope>NUCLEOTIDE SEQUENCE [LARGE SCALE GENOMIC DNA]</scope>
    <source>
        <strain evidence="2">CCUG 37865</strain>
    </source>
</reference>
<keyword evidence="2" id="KW-1185">Reference proteome</keyword>
<proteinExistence type="predicted"/>
<organism evidence="1 2">
    <name type="scientific">Gracilibacillus xinjiangensis</name>
    <dbReference type="NCBI Taxonomy" id="1193282"/>
    <lineage>
        <taxon>Bacteria</taxon>
        <taxon>Bacillati</taxon>
        <taxon>Bacillota</taxon>
        <taxon>Bacilli</taxon>
        <taxon>Bacillales</taxon>
        <taxon>Bacillaceae</taxon>
        <taxon>Gracilibacillus</taxon>
    </lineage>
</organism>
<gene>
    <name evidence="1" type="ORF">ACFOY7_10270</name>
</gene>
<comment type="caution">
    <text evidence="1">The sequence shown here is derived from an EMBL/GenBank/DDBJ whole genome shotgun (WGS) entry which is preliminary data.</text>
</comment>
<name>A0ABV8WVI3_9BACI</name>
<accession>A0ABV8WVI3</accession>
<dbReference type="PANTHER" id="PTHR43118:SF1">
    <property type="entry name" value="RHAMNOGALACTURONAN LYASE (EUROFUNG)"/>
    <property type="match status" value="1"/>
</dbReference>